<keyword evidence="3" id="KW-0645">Protease</keyword>
<dbReference type="Gene3D" id="3.40.50.200">
    <property type="entry name" value="Peptidase S8/S53 domain"/>
    <property type="match status" value="1"/>
</dbReference>
<feature type="non-terminal residue" evidence="3">
    <location>
        <position position="120"/>
    </location>
</feature>
<feature type="transmembrane region" description="Helical" evidence="1">
    <location>
        <begin position="103"/>
        <end position="119"/>
    </location>
</feature>
<dbReference type="AlphaFoldDB" id="W1XHQ3"/>
<keyword evidence="1" id="KW-1133">Transmembrane helix</keyword>
<accession>W1XHQ3</accession>
<keyword evidence="3" id="KW-0378">Hydrolase</keyword>
<proteinExistence type="predicted"/>
<protein>
    <submittedName>
        <fullName evidence="3">Subtilisin like protein protease</fullName>
    </submittedName>
</protein>
<dbReference type="GO" id="GO:0004252">
    <property type="term" value="F:serine-type endopeptidase activity"/>
    <property type="evidence" value="ECO:0007669"/>
    <property type="project" value="InterPro"/>
</dbReference>
<dbReference type="EMBL" id="AZMM01015683">
    <property type="protein sequence ID" value="ETJ29792.1"/>
    <property type="molecule type" value="Genomic_DNA"/>
</dbReference>
<organism evidence="3">
    <name type="scientific">human gut metagenome</name>
    <dbReference type="NCBI Taxonomy" id="408170"/>
    <lineage>
        <taxon>unclassified sequences</taxon>
        <taxon>metagenomes</taxon>
        <taxon>organismal metagenomes</taxon>
    </lineage>
</organism>
<feature type="transmembrane region" description="Helical" evidence="1">
    <location>
        <begin position="59"/>
        <end position="82"/>
    </location>
</feature>
<dbReference type="InterPro" id="IPR036852">
    <property type="entry name" value="Peptidase_S8/S53_dom_sf"/>
</dbReference>
<comment type="caution">
    <text evidence="3">The sequence shown here is derived from an EMBL/GenBank/DDBJ whole genome shotgun (WGS) entry which is preliminary data.</text>
</comment>
<dbReference type="InterPro" id="IPR000209">
    <property type="entry name" value="Peptidase_S8/S53_dom"/>
</dbReference>
<evidence type="ECO:0000256" key="1">
    <source>
        <dbReference type="SAM" id="Phobius"/>
    </source>
</evidence>
<name>W1XHQ3_9ZZZZ</name>
<dbReference type="SUPFAM" id="SSF52743">
    <property type="entry name" value="Subtilisin-like"/>
    <property type="match status" value="1"/>
</dbReference>
<reference evidence="3" key="1">
    <citation type="submission" date="2013-12" db="EMBL/GenBank/DDBJ databases">
        <title>A Varibaculum cambriense genome reconstructed from a premature infant gut community with otherwise low bacterial novelty that shifts toward anaerobic metabolism during the third week of life.</title>
        <authorList>
            <person name="Brown C.T."/>
            <person name="Sharon I."/>
            <person name="Thomas B.C."/>
            <person name="Castelle C.J."/>
            <person name="Morowitz M.J."/>
            <person name="Banfield J.F."/>
        </authorList>
    </citation>
    <scope>NUCLEOTIDE SEQUENCE</scope>
</reference>
<dbReference type="GO" id="GO:0006508">
    <property type="term" value="P:proteolysis"/>
    <property type="evidence" value="ECO:0007669"/>
    <property type="project" value="UniProtKB-KW"/>
</dbReference>
<sequence>TTLSIPGTSKGVITTAYYNQDNNSTVVSSGRGYTRDGRIKPDVATGAVNALVTKPGGGIATASGSSVATSILAGCCALILQWAIVKKKITYFKLFFFPSSNNFFIRFIYYLHCFFSNIFF</sequence>
<keyword evidence="1" id="KW-0812">Transmembrane</keyword>
<keyword evidence="1" id="KW-0472">Membrane</keyword>
<feature type="domain" description="Peptidase S8/S53" evidence="2">
    <location>
        <begin position="2"/>
        <end position="81"/>
    </location>
</feature>
<feature type="non-terminal residue" evidence="3">
    <location>
        <position position="1"/>
    </location>
</feature>
<evidence type="ECO:0000313" key="3">
    <source>
        <dbReference type="EMBL" id="ETJ29792.1"/>
    </source>
</evidence>
<evidence type="ECO:0000259" key="2">
    <source>
        <dbReference type="Pfam" id="PF00082"/>
    </source>
</evidence>
<gene>
    <name evidence="3" type="ORF">Q604_UNBC15683G0001</name>
</gene>
<dbReference type="Pfam" id="PF00082">
    <property type="entry name" value="Peptidase_S8"/>
    <property type="match status" value="1"/>
</dbReference>